<evidence type="ECO:0000313" key="1">
    <source>
        <dbReference type="EnsemblPlants" id="ORUFI07G01160.1"/>
    </source>
</evidence>
<keyword evidence="2" id="KW-1185">Reference proteome</keyword>
<organism evidence="1 2">
    <name type="scientific">Oryza rufipogon</name>
    <name type="common">Brownbeard rice</name>
    <name type="synonym">Asian wild rice</name>
    <dbReference type="NCBI Taxonomy" id="4529"/>
    <lineage>
        <taxon>Eukaryota</taxon>
        <taxon>Viridiplantae</taxon>
        <taxon>Streptophyta</taxon>
        <taxon>Embryophyta</taxon>
        <taxon>Tracheophyta</taxon>
        <taxon>Spermatophyta</taxon>
        <taxon>Magnoliopsida</taxon>
        <taxon>Liliopsida</taxon>
        <taxon>Poales</taxon>
        <taxon>Poaceae</taxon>
        <taxon>BOP clade</taxon>
        <taxon>Oryzoideae</taxon>
        <taxon>Oryzeae</taxon>
        <taxon>Oryzinae</taxon>
        <taxon>Oryza</taxon>
    </lineage>
</organism>
<dbReference type="HOGENOM" id="CLU_2472992_0_0_1"/>
<dbReference type="AlphaFoldDB" id="A0A0E0Q3E3"/>
<reference evidence="1" key="2">
    <citation type="submission" date="2015-06" db="UniProtKB">
        <authorList>
            <consortium name="EnsemblPlants"/>
        </authorList>
    </citation>
    <scope>IDENTIFICATION</scope>
</reference>
<sequence length="88" mass="9821">MAYEVAEGVIRYHGLVCDKPSLCLLHNDTNPEQQSLQSLLHGCSNNITMHEPMKHWFISLAISMANDASFGCSSASKLPNVRTLKKYQ</sequence>
<proteinExistence type="predicted"/>
<dbReference type="Gramene" id="ORUFI07G01160.1">
    <property type="protein sequence ID" value="ORUFI07G01160.1"/>
    <property type="gene ID" value="ORUFI07G01160"/>
</dbReference>
<dbReference type="Proteomes" id="UP000008022">
    <property type="component" value="Unassembled WGS sequence"/>
</dbReference>
<reference evidence="2" key="1">
    <citation type="submission" date="2013-06" db="EMBL/GenBank/DDBJ databases">
        <authorList>
            <person name="Zhao Q."/>
        </authorList>
    </citation>
    <scope>NUCLEOTIDE SEQUENCE</scope>
    <source>
        <strain evidence="2">cv. W1943</strain>
    </source>
</reference>
<name>A0A0E0Q3E3_ORYRU</name>
<accession>A0A0E0Q3E3</accession>
<evidence type="ECO:0000313" key="2">
    <source>
        <dbReference type="Proteomes" id="UP000008022"/>
    </source>
</evidence>
<dbReference type="EnsemblPlants" id="ORUFI07G01160.1">
    <property type="protein sequence ID" value="ORUFI07G01160.1"/>
    <property type="gene ID" value="ORUFI07G01160"/>
</dbReference>
<protein>
    <submittedName>
        <fullName evidence="1">Uncharacterized protein</fullName>
    </submittedName>
</protein>